<dbReference type="Proteomes" id="UP000000457">
    <property type="component" value="Segment"/>
</dbReference>
<name>K4F9Q5_9CAUD</name>
<sequence length="64" mass="7210">MSKLSKFLNSSKCSKCGCTGIHACMGDINQPGLDNRNLGIYNTLEEAIDHVRRSEAKTRRKRKK</sequence>
<evidence type="ECO:0000313" key="1">
    <source>
        <dbReference type="EMBL" id="AFC21920.1"/>
    </source>
</evidence>
<accession>K4F9Q5</accession>
<dbReference type="GeneID" id="13994210"/>
<dbReference type="RefSeq" id="YP_006987575.1">
    <property type="nucleotide sequence ID" value="NC_019401.1"/>
</dbReference>
<gene>
    <name evidence="1" type="ORF">GAP32_462A</name>
</gene>
<protein>
    <submittedName>
        <fullName evidence="1">Uncharacterized protein</fullName>
    </submittedName>
</protein>
<dbReference type="EMBL" id="JN882285">
    <property type="protein sequence ID" value="AFC21920.1"/>
    <property type="molecule type" value="Genomic_DNA"/>
</dbReference>
<dbReference type="KEGG" id="vg:13994210"/>
<reference evidence="1 2" key="1">
    <citation type="journal article" date="2014" name="Virology">
        <title>Supersize me: Cronobacter sakazakii phage GAP32.</title>
        <authorList>
            <person name="Abbasifar R."/>
            <person name="Griffiths M.W."/>
            <person name="Sabour P.M."/>
            <person name="Ackermann H.-W."/>
            <person name="Vandersteegen K."/>
            <person name="Lavigne R."/>
            <person name="Noben J.-P."/>
            <person name="Villa A.A."/>
            <person name="Abbasifar A."/>
            <person name="Nash J.H.E."/>
            <person name="Kropinski A.M."/>
        </authorList>
    </citation>
    <scope>NUCLEOTIDE SEQUENCE [LARGE SCALE GENOMIC DNA]</scope>
    <source>
        <strain evidence="1">GAP-32</strain>
    </source>
</reference>
<organism evidence="1 2">
    <name type="scientific">Cronobacter phage vB_CsaM_GAP32</name>
    <dbReference type="NCBI Taxonomy" id="1141136"/>
    <lineage>
        <taxon>Viruses</taxon>
        <taxon>Duplodnaviria</taxon>
        <taxon>Heunggongvirae</taxon>
        <taxon>Uroviricota</taxon>
        <taxon>Caudoviricetes</taxon>
        <taxon>Mimasvirus</taxon>
        <taxon>Mimasvirus GAP32</taxon>
    </lineage>
</organism>
<evidence type="ECO:0000313" key="2">
    <source>
        <dbReference type="Proteomes" id="UP000000457"/>
    </source>
</evidence>
<keyword evidence="2" id="KW-1185">Reference proteome</keyword>
<proteinExistence type="predicted"/>